<keyword evidence="1" id="KW-1133">Transmembrane helix</keyword>
<protein>
    <submittedName>
        <fullName evidence="2">Uncharacterized protein</fullName>
    </submittedName>
</protein>
<keyword evidence="1" id="KW-0472">Membrane</keyword>
<dbReference type="AlphaFoldDB" id="A0AAW0Z8J5"/>
<organism evidence="2 3">
    <name type="scientific">Tetragonisca angustula</name>
    <dbReference type="NCBI Taxonomy" id="166442"/>
    <lineage>
        <taxon>Eukaryota</taxon>
        <taxon>Metazoa</taxon>
        <taxon>Ecdysozoa</taxon>
        <taxon>Arthropoda</taxon>
        <taxon>Hexapoda</taxon>
        <taxon>Insecta</taxon>
        <taxon>Pterygota</taxon>
        <taxon>Neoptera</taxon>
        <taxon>Endopterygota</taxon>
        <taxon>Hymenoptera</taxon>
        <taxon>Apocrita</taxon>
        <taxon>Aculeata</taxon>
        <taxon>Apoidea</taxon>
        <taxon>Anthophila</taxon>
        <taxon>Apidae</taxon>
        <taxon>Tetragonisca</taxon>
    </lineage>
</organism>
<proteinExistence type="predicted"/>
<evidence type="ECO:0000313" key="2">
    <source>
        <dbReference type="EMBL" id="KAK9293751.1"/>
    </source>
</evidence>
<gene>
    <name evidence="2" type="ORF">QLX08_011379</name>
</gene>
<keyword evidence="3" id="KW-1185">Reference proteome</keyword>
<sequence>MAGIEKFILKEKFKSIDASRQRLSVLYWIHQIIRIFGIIAILAIILYTIY</sequence>
<feature type="transmembrane region" description="Helical" evidence="1">
    <location>
        <begin position="25"/>
        <end position="49"/>
    </location>
</feature>
<accession>A0AAW0Z8J5</accession>
<dbReference type="EMBL" id="JAWNGG020000375">
    <property type="protein sequence ID" value="KAK9293751.1"/>
    <property type="molecule type" value="Genomic_DNA"/>
</dbReference>
<reference evidence="2 3" key="1">
    <citation type="submission" date="2024-05" db="EMBL/GenBank/DDBJ databases">
        <title>The nuclear and mitochondrial genome assemblies of Tetragonisca angustula (Apidae: Meliponini), a tiny yet remarkable pollinator in the Neotropics.</title>
        <authorList>
            <person name="Ferrari R."/>
            <person name="Ricardo P.C."/>
            <person name="Dias F.C."/>
            <person name="Araujo N.S."/>
            <person name="Soares D.O."/>
            <person name="Zhou Q.-S."/>
            <person name="Zhu C.-D."/>
            <person name="Coutinho L."/>
            <person name="Airas M.C."/>
            <person name="Batista T.M."/>
        </authorList>
    </citation>
    <scope>NUCLEOTIDE SEQUENCE [LARGE SCALE GENOMIC DNA]</scope>
    <source>
        <strain evidence="2">ASF017062</strain>
        <tissue evidence="2">Abdomen</tissue>
    </source>
</reference>
<name>A0AAW0Z8J5_9HYME</name>
<dbReference type="Proteomes" id="UP001432146">
    <property type="component" value="Unassembled WGS sequence"/>
</dbReference>
<keyword evidence="1" id="KW-0812">Transmembrane</keyword>
<evidence type="ECO:0000256" key="1">
    <source>
        <dbReference type="SAM" id="Phobius"/>
    </source>
</evidence>
<evidence type="ECO:0000313" key="3">
    <source>
        <dbReference type="Proteomes" id="UP001432146"/>
    </source>
</evidence>
<comment type="caution">
    <text evidence="2">The sequence shown here is derived from an EMBL/GenBank/DDBJ whole genome shotgun (WGS) entry which is preliminary data.</text>
</comment>